<name>A0A4P6XVT8_9ASCO</name>
<dbReference type="InterPro" id="IPR001138">
    <property type="entry name" value="Zn2Cys6_DnaBD"/>
</dbReference>
<dbReference type="AlphaFoldDB" id="A0A4P6XVT8"/>
<reference evidence="7" key="1">
    <citation type="submission" date="2019-03" db="EMBL/GenBank/DDBJ databases">
        <title>Snf2 controls pulcherriminic acid biosynthesis and connects pigmentation and antifungal activity of the yeast Metschnikowia pulcherrima.</title>
        <authorList>
            <person name="Gore-Lloyd D."/>
            <person name="Sumann I."/>
            <person name="Brachmann A.O."/>
            <person name="Schneeberger K."/>
            <person name="Ortiz-Merino R.A."/>
            <person name="Moreno-Beltran M."/>
            <person name="Schlaefli M."/>
            <person name="Kirner P."/>
            <person name="Santos Kron A."/>
            <person name="Wolfe K.H."/>
            <person name="Piel J."/>
            <person name="Ahrens C.H."/>
            <person name="Henk D."/>
            <person name="Freimoser F.M."/>
        </authorList>
    </citation>
    <scope>NUCLEOTIDE SEQUENCE [LARGE SCALE GENOMIC DNA]</scope>
    <source>
        <strain evidence="7">APC 1.2</strain>
    </source>
</reference>
<dbReference type="CDD" id="cd12148">
    <property type="entry name" value="fungal_TF_MHR"/>
    <property type="match status" value="1"/>
</dbReference>
<keyword evidence="2" id="KW-0479">Metal-binding</keyword>
<evidence type="ECO:0000256" key="2">
    <source>
        <dbReference type="ARBA" id="ARBA00022723"/>
    </source>
</evidence>
<comment type="subcellular location">
    <subcellularLocation>
        <location evidence="1">Nucleus</location>
    </subcellularLocation>
</comment>
<dbReference type="EMBL" id="CP034460">
    <property type="protein sequence ID" value="QBM90378.1"/>
    <property type="molecule type" value="Genomic_DNA"/>
</dbReference>
<dbReference type="InterPro" id="IPR007219">
    <property type="entry name" value="XnlR_reg_dom"/>
</dbReference>
<dbReference type="GO" id="GO:0000981">
    <property type="term" value="F:DNA-binding transcription factor activity, RNA polymerase II-specific"/>
    <property type="evidence" value="ECO:0007669"/>
    <property type="project" value="InterPro"/>
</dbReference>
<dbReference type="GO" id="GO:0005634">
    <property type="term" value="C:nucleus"/>
    <property type="evidence" value="ECO:0007669"/>
    <property type="project" value="UniProtKB-SubCell"/>
</dbReference>
<organism evidence="6 7">
    <name type="scientific">Metschnikowia aff. pulcherrima</name>
    <dbReference type="NCBI Taxonomy" id="2163413"/>
    <lineage>
        <taxon>Eukaryota</taxon>
        <taxon>Fungi</taxon>
        <taxon>Dikarya</taxon>
        <taxon>Ascomycota</taxon>
        <taxon>Saccharomycotina</taxon>
        <taxon>Pichiomycetes</taxon>
        <taxon>Metschnikowiaceae</taxon>
        <taxon>Metschnikowia</taxon>
    </lineage>
</organism>
<dbReference type="SUPFAM" id="SSF57701">
    <property type="entry name" value="Zn2/Cys6 DNA-binding domain"/>
    <property type="match status" value="1"/>
</dbReference>
<feature type="compositionally biased region" description="Basic and acidic residues" evidence="4">
    <location>
        <begin position="127"/>
        <end position="136"/>
    </location>
</feature>
<evidence type="ECO:0000256" key="1">
    <source>
        <dbReference type="ARBA" id="ARBA00004123"/>
    </source>
</evidence>
<dbReference type="SMART" id="SM00066">
    <property type="entry name" value="GAL4"/>
    <property type="match status" value="1"/>
</dbReference>
<dbReference type="CDD" id="cd00067">
    <property type="entry name" value="GAL4"/>
    <property type="match status" value="1"/>
</dbReference>
<dbReference type="PANTHER" id="PTHR31001">
    <property type="entry name" value="UNCHARACTERIZED TRANSCRIPTIONAL REGULATORY PROTEIN"/>
    <property type="match status" value="1"/>
</dbReference>
<dbReference type="STRING" id="2163413.A0A4P6XVT8"/>
<feature type="region of interest" description="Disordered" evidence="4">
    <location>
        <begin position="122"/>
        <end position="200"/>
    </location>
</feature>
<keyword evidence="7" id="KW-1185">Reference proteome</keyword>
<evidence type="ECO:0000256" key="3">
    <source>
        <dbReference type="ARBA" id="ARBA00023242"/>
    </source>
</evidence>
<feature type="compositionally biased region" description="Polar residues" evidence="4">
    <location>
        <begin position="180"/>
        <end position="195"/>
    </location>
</feature>
<evidence type="ECO:0000313" key="6">
    <source>
        <dbReference type="EMBL" id="QBM90378.1"/>
    </source>
</evidence>
<dbReference type="Pfam" id="PF04082">
    <property type="entry name" value="Fungal_trans"/>
    <property type="match status" value="1"/>
</dbReference>
<feature type="compositionally biased region" description="Basic and acidic residues" evidence="4">
    <location>
        <begin position="1004"/>
        <end position="1021"/>
    </location>
</feature>
<dbReference type="Gene3D" id="4.10.240.10">
    <property type="entry name" value="Zn(2)-C6 fungal-type DNA-binding domain"/>
    <property type="match status" value="1"/>
</dbReference>
<dbReference type="PRINTS" id="PR00755">
    <property type="entry name" value="AFLATOXINBRP"/>
</dbReference>
<dbReference type="InterPro" id="IPR036864">
    <property type="entry name" value="Zn2-C6_fun-type_DNA-bd_sf"/>
</dbReference>
<keyword evidence="3" id="KW-0539">Nucleus</keyword>
<dbReference type="InterPro" id="IPR050613">
    <property type="entry name" value="Sec_Metabolite_Reg"/>
</dbReference>
<dbReference type="Pfam" id="PF00172">
    <property type="entry name" value="Zn_clus"/>
    <property type="match status" value="1"/>
</dbReference>
<dbReference type="GO" id="GO:0003677">
    <property type="term" value="F:DNA binding"/>
    <property type="evidence" value="ECO:0007669"/>
    <property type="project" value="InterPro"/>
</dbReference>
<sequence>MDPAPNAVTGAPVMSPYGDAHLHGNLHKTFITRDEAIVKTKDAHVMSRSGSHADGTGENADMTVLADGNVMKVQKSRQRKVFSCVACHKKKIKCSRDHPICQNCLKTSVECMYYANKRVSRGGRRKLKDESTEKDGTQANRGFTENKENSNAYPEHSQDARGKLNGVSADLQPPPHDSTRMSVSTSGYLHTSGPESLNHDGSIADFTSYSGSLLTPETNPKLPGFTENGFTSMNGDKTLGPSTILHAPEPSLAYNGNAEYLNNPRLHHVPSTDSVSKMTSKFFQPGYTSNPGEEHFSLAMGPMCFTPLQEIALTNGMKSPPLNVCVNGKNGDFERIPADFGFPQNLHTYNSGPAGPDKQNSLYSSFANFLDSPSAARPTLVPNPLAKRTTTFLSTQEMSLNPYTSNPATTVNFLYGTNVNYHNGDIFLSLLEHLPTKERSFELVERYLHSVHELLPVLVNVLEFVAEHDRFWTQIHKRPSSQKESENFDLLLFYTLYFPVVYASTISEFEEYDNLLLNQDIDKYLKAFNKICQHYNYPHGLKSISLLLGNVIIQSTSPNPSTMEMSQIIRYAKFLQLHKDPVKTLRIKNWKVVGFRRKLWWVIFGLDAISSHNFCLPPVCRFSDFNVEIPEHHDPIFNENGTVVGKKLNVSTLAMTVKFHFDIILSDLVYQLHNGLATNISSLEINTIRSQISSLFVYIHQAVLEINAHYKKHPPRTVTEMNMFIFVKHHSWSFADRALMLLHKKILLSDRGEKDSDSYQMASWTRRSGTLSLSEYEDTFGRIPEANIIKNFHESSVGLLQFSQTKPFSYDDLQTNLMPSILHNLNDFLKYNDFIKFGKFNWYVKRTIPLDSIILLFVIMSVKLKYEYMGADELVLYVKLVNKTLFILNRKYFKNEKYKRMLSLTNTTWEYILKKYNVLQRVTPPNGTASGSIVEFLDHQVAGILNMSELFTIMDVPQPAMVVDGKTLMPPHGEDDSLFNREISSKKEKDAFEYHSPMSMSPRHSVDDISPRVEDKATEEEKRIRKTELLHLDQKIYYDLRNNFVDINDYCTFYSSLENVLHALMDYINDK</sequence>
<proteinExistence type="predicted"/>
<accession>A0A4P6XVT8</accession>
<gene>
    <name evidence="6" type="primary">MPUL0E06270</name>
    <name evidence="6" type="ORF">METSCH_E06270</name>
</gene>
<evidence type="ECO:0000256" key="4">
    <source>
        <dbReference type="SAM" id="MobiDB-lite"/>
    </source>
</evidence>
<protein>
    <submittedName>
        <fullName evidence="6">Transcription factor domain-containing protein</fullName>
    </submittedName>
</protein>
<feature type="region of interest" description="Disordered" evidence="4">
    <location>
        <begin position="996"/>
        <end position="1021"/>
    </location>
</feature>
<dbReference type="Proteomes" id="UP000292447">
    <property type="component" value="Chromosome V"/>
</dbReference>
<evidence type="ECO:0000259" key="5">
    <source>
        <dbReference type="PROSITE" id="PS50048"/>
    </source>
</evidence>
<dbReference type="GO" id="GO:0008270">
    <property type="term" value="F:zinc ion binding"/>
    <property type="evidence" value="ECO:0007669"/>
    <property type="project" value="InterPro"/>
</dbReference>
<dbReference type="GO" id="GO:0006351">
    <property type="term" value="P:DNA-templated transcription"/>
    <property type="evidence" value="ECO:0007669"/>
    <property type="project" value="InterPro"/>
</dbReference>
<evidence type="ECO:0000313" key="7">
    <source>
        <dbReference type="Proteomes" id="UP000292447"/>
    </source>
</evidence>
<dbReference type="PANTHER" id="PTHR31001:SF88">
    <property type="entry name" value="TRANSCRIPTION FACTOR PDR3"/>
    <property type="match status" value="1"/>
</dbReference>
<dbReference type="PROSITE" id="PS00463">
    <property type="entry name" value="ZN2_CY6_FUNGAL_1"/>
    <property type="match status" value="1"/>
</dbReference>
<feature type="domain" description="Zn(2)-C6 fungal-type" evidence="5">
    <location>
        <begin position="83"/>
        <end position="113"/>
    </location>
</feature>
<dbReference type="PROSITE" id="PS50048">
    <property type="entry name" value="ZN2_CY6_FUNGAL_2"/>
    <property type="match status" value="1"/>
</dbReference>